<feature type="domain" description="PepSY" evidence="2">
    <location>
        <begin position="113"/>
        <end position="169"/>
    </location>
</feature>
<evidence type="ECO:0000313" key="4">
    <source>
        <dbReference type="Proteomes" id="UP000093482"/>
    </source>
</evidence>
<organism evidence="3 4">
    <name type="scientific">Caryophanon latum</name>
    <dbReference type="NCBI Taxonomy" id="33977"/>
    <lineage>
        <taxon>Bacteria</taxon>
        <taxon>Bacillati</taxon>
        <taxon>Bacillota</taxon>
        <taxon>Bacilli</taxon>
        <taxon>Bacillales</taxon>
        <taxon>Caryophanaceae</taxon>
        <taxon>Caryophanon</taxon>
    </lineage>
</organism>
<dbReference type="AlphaFoldDB" id="A0A1C0YWU6"/>
<comment type="caution">
    <text evidence="3">The sequence shown here is derived from an EMBL/GenBank/DDBJ whole genome shotgun (WGS) entry which is preliminary data.</text>
</comment>
<evidence type="ECO:0000256" key="1">
    <source>
        <dbReference type="SAM" id="MobiDB-lite"/>
    </source>
</evidence>
<evidence type="ECO:0000313" key="3">
    <source>
        <dbReference type="EMBL" id="OCS91642.1"/>
    </source>
</evidence>
<reference evidence="3 4" key="1">
    <citation type="submission" date="2016-07" db="EMBL/GenBank/DDBJ databases">
        <title>Caryophanon latum genome sequencing.</title>
        <authorList>
            <person name="Verma A."/>
            <person name="Pal Y."/>
            <person name="Krishnamurthi S."/>
        </authorList>
    </citation>
    <scope>NUCLEOTIDE SEQUENCE [LARGE SCALE GENOMIC DNA]</scope>
    <source>
        <strain evidence="3 4">DSM 14151</strain>
    </source>
</reference>
<protein>
    <recommendedName>
        <fullName evidence="2">PepSY domain-containing protein</fullName>
    </recommendedName>
</protein>
<gene>
    <name evidence="3" type="ORF">A6K76_08330</name>
</gene>
<keyword evidence="4" id="KW-1185">Reference proteome</keyword>
<dbReference type="Pfam" id="PF03413">
    <property type="entry name" value="PepSY"/>
    <property type="match status" value="1"/>
</dbReference>
<feature type="compositionally biased region" description="Basic and acidic residues" evidence="1">
    <location>
        <begin position="90"/>
        <end position="102"/>
    </location>
</feature>
<name>A0A1C0YWU6_9BACL</name>
<dbReference type="Gene3D" id="3.10.450.40">
    <property type="match status" value="1"/>
</dbReference>
<dbReference type="EMBL" id="MATO01000025">
    <property type="protein sequence ID" value="OCS91642.1"/>
    <property type="molecule type" value="Genomic_DNA"/>
</dbReference>
<sequence>MKKLIVLTVTAIGLIVLTLVLLQTNERITLQQAEQKIAQAYNAEVLESYTKGESFAITFSSATGQYDATVNAHGQIVALTQTIATDALKEETAPQEEPKPEVKPTPPPAPTQMTSDEALRIATARFAGSVEQIEFVPSSNGGYYDIELEAGDQEVTMQIHALTGDILSVVYDD</sequence>
<dbReference type="RefSeq" id="WP_066463115.1">
    <property type="nucleotide sequence ID" value="NZ_MATO01000025.1"/>
</dbReference>
<accession>A0A1C0YWU6</accession>
<dbReference type="InterPro" id="IPR025711">
    <property type="entry name" value="PepSY"/>
</dbReference>
<evidence type="ECO:0000259" key="2">
    <source>
        <dbReference type="Pfam" id="PF03413"/>
    </source>
</evidence>
<dbReference type="Proteomes" id="UP000093482">
    <property type="component" value="Unassembled WGS sequence"/>
</dbReference>
<feature type="region of interest" description="Disordered" evidence="1">
    <location>
        <begin position="90"/>
        <end position="113"/>
    </location>
</feature>
<proteinExistence type="predicted"/>